<evidence type="ECO:0000313" key="3">
    <source>
        <dbReference type="Proteomes" id="UP000499080"/>
    </source>
</evidence>
<accession>A0A4Y2A117</accession>
<evidence type="ECO:0000313" key="2">
    <source>
        <dbReference type="EMBL" id="GBL73069.1"/>
    </source>
</evidence>
<feature type="region of interest" description="Disordered" evidence="1">
    <location>
        <begin position="34"/>
        <end position="72"/>
    </location>
</feature>
<sequence length="72" mass="8397">MKLPQDPKKPRRSNNEITDEERLLLYAELAEEQRRARYGHATPRPRQNGHTPNGHIQNGHTQNGKPHDEPLR</sequence>
<feature type="region of interest" description="Disordered" evidence="1">
    <location>
        <begin position="1"/>
        <end position="20"/>
    </location>
</feature>
<keyword evidence="3" id="KW-1185">Reference proteome</keyword>
<organism evidence="2 3">
    <name type="scientific">Araneus ventricosus</name>
    <name type="common">Orbweaver spider</name>
    <name type="synonym">Epeira ventricosa</name>
    <dbReference type="NCBI Taxonomy" id="182803"/>
    <lineage>
        <taxon>Eukaryota</taxon>
        <taxon>Metazoa</taxon>
        <taxon>Ecdysozoa</taxon>
        <taxon>Arthropoda</taxon>
        <taxon>Chelicerata</taxon>
        <taxon>Arachnida</taxon>
        <taxon>Araneae</taxon>
        <taxon>Araneomorphae</taxon>
        <taxon>Entelegynae</taxon>
        <taxon>Araneoidea</taxon>
        <taxon>Araneidae</taxon>
        <taxon>Araneus</taxon>
    </lineage>
</organism>
<comment type="caution">
    <text evidence="2">The sequence shown here is derived from an EMBL/GenBank/DDBJ whole genome shotgun (WGS) entry which is preliminary data.</text>
</comment>
<dbReference type="EMBL" id="BGPR01000002">
    <property type="protein sequence ID" value="GBL73069.1"/>
    <property type="molecule type" value="Genomic_DNA"/>
</dbReference>
<protein>
    <submittedName>
        <fullName evidence="2">Uncharacterized protein</fullName>
    </submittedName>
</protein>
<gene>
    <name evidence="2" type="ORF">AVEN_128226_1</name>
</gene>
<reference evidence="2 3" key="1">
    <citation type="journal article" date="2019" name="Sci. Rep.">
        <title>Orb-weaving spider Araneus ventricosus genome elucidates the spidroin gene catalogue.</title>
        <authorList>
            <person name="Kono N."/>
            <person name="Nakamura H."/>
            <person name="Ohtoshi R."/>
            <person name="Moran D.A.P."/>
            <person name="Shinohara A."/>
            <person name="Yoshida Y."/>
            <person name="Fujiwara M."/>
            <person name="Mori M."/>
            <person name="Tomita M."/>
            <person name="Arakawa K."/>
        </authorList>
    </citation>
    <scope>NUCLEOTIDE SEQUENCE [LARGE SCALE GENOMIC DNA]</scope>
</reference>
<dbReference type="Proteomes" id="UP000499080">
    <property type="component" value="Unassembled WGS sequence"/>
</dbReference>
<dbReference type="AlphaFoldDB" id="A0A4Y2A117"/>
<name>A0A4Y2A117_ARAVE</name>
<proteinExistence type="predicted"/>
<feature type="compositionally biased region" description="Polar residues" evidence="1">
    <location>
        <begin position="48"/>
        <end position="64"/>
    </location>
</feature>
<evidence type="ECO:0000256" key="1">
    <source>
        <dbReference type="SAM" id="MobiDB-lite"/>
    </source>
</evidence>